<dbReference type="SUPFAM" id="SSF53041">
    <property type="entry name" value="Resolvase-like"/>
    <property type="match status" value="1"/>
</dbReference>
<evidence type="ECO:0000259" key="2">
    <source>
        <dbReference type="PROSITE" id="PS51736"/>
    </source>
</evidence>
<keyword evidence="1" id="KW-0175">Coiled coil</keyword>
<reference evidence="5" key="1">
    <citation type="submission" date="2012-11" db="EMBL/GenBank/DDBJ databases">
        <authorList>
            <person name="Lucero-Rivera Y.E."/>
            <person name="Tovar-Ramirez D."/>
        </authorList>
    </citation>
    <scope>NUCLEOTIDE SEQUENCE [LARGE SCALE GENOMIC DNA]</scope>
    <source>
        <strain evidence="5">Araruama</strain>
    </source>
</reference>
<dbReference type="Pfam" id="PF13408">
    <property type="entry name" value="Zn_ribbon_recom"/>
    <property type="match status" value="1"/>
</dbReference>
<gene>
    <name evidence="4" type="ORF">OMM_03925</name>
</gene>
<sequence>MMKTPSVNQKVKATHLKRQAYCYVRQSTMKQVVENTESTKRQYALRERAIALGWPIIQIITIDSDQGETAASIADREGFQKLMTEVSLGRVGLVMGLEVSRLARNSADWVRLLEICAITNTLILDEEGLYDPTNFNDRLLLNMKGTFSEVELHILKSRLRGGVLNKARRGEFRTRLPIGFVYNQDGKVTMDPDKQIQQTIYLLFDVFRRTGAAFATVKAFWKDDIKFPHRLYNGPNKGMLEWSKLTYGQTQSILKNPRYAGAYYYGQQRSRRNVDGSISFFKVPRDEWISLIRDAHPGYISWEEYEENLQRIKDNAIAYNNINRKTPPREGPCLLQGMAICGKCGQRMTIRYKYRKQGRIDPVYLCQRSRIEKGAENCQYIPGACVDKAISDILIETVTPLTLEVALEVQRELESRINEADKLRKQQVERAEYEANIARRRFMQVDPDNRLVADTLEAEWNEKLTQLSEAQENYEKQRVADTSKLEKEKQDKILDIAKDFPKIWKNPQTPFREKKRMVRLLIEDVTLIKGDKITAHVRFKGGANKTLKIPLPPKGWQHSLTDPAVVKQIDELLNNYTLKEVAAILNERGYKTGTGRTFDSKFVGSIRANYGLKTRYARLRNEGKLTVKEVADLLKVSTGTVINWKNKGLIKAYPFNDKNSCLYEHPGIESKHPMPKSEVIQVCPD</sequence>
<dbReference type="InterPro" id="IPR036162">
    <property type="entry name" value="Resolvase-like_N_sf"/>
</dbReference>
<dbReference type="EMBL" id="ATBP01000639">
    <property type="protein sequence ID" value="ETR69445.1"/>
    <property type="molecule type" value="Genomic_DNA"/>
</dbReference>
<dbReference type="Gene3D" id="3.90.1750.20">
    <property type="entry name" value="Putative Large Serine Recombinase, Chain B, Domain 2"/>
    <property type="match status" value="1"/>
</dbReference>
<dbReference type="Proteomes" id="UP000189670">
    <property type="component" value="Unassembled WGS sequence"/>
</dbReference>
<dbReference type="Pfam" id="PF07508">
    <property type="entry name" value="Recombinase"/>
    <property type="match status" value="1"/>
</dbReference>
<dbReference type="InterPro" id="IPR006119">
    <property type="entry name" value="Resolv_N"/>
</dbReference>
<comment type="caution">
    <text evidence="4">The sequence shown here is derived from an EMBL/GenBank/DDBJ whole genome shotgun (WGS) entry which is preliminary data.</text>
</comment>
<dbReference type="InterPro" id="IPR025827">
    <property type="entry name" value="Zn_ribbon_recom_dom"/>
</dbReference>
<dbReference type="SMART" id="SM00857">
    <property type="entry name" value="Resolvase"/>
    <property type="match status" value="1"/>
</dbReference>
<dbReference type="Gene3D" id="3.40.50.1390">
    <property type="entry name" value="Resolvase, N-terminal catalytic domain"/>
    <property type="match status" value="1"/>
</dbReference>
<feature type="coiled-coil region" evidence="1">
    <location>
        <begin position="406"/>
        <end position="477"/>
    </location>
</feature>
<organism evidence="4 5">
    <name type="scientific">Candidatus Magnetoglobus multicellularis str. Araruama</name>
    <dbReference type="NCBI Taxonomy" id="890399"/>
    <lineage>
        <taxon>Bacteria</taxon>
        <taxon>Pseudomonadati</taxon>
        <taxon>Thermodesulfobacteriota</taxon>
        <taxon>Desulfobacteria</taxon>
        <taxon>Desulfobacterales</taxon>
        <taxon>Desulfobacteraceae</taxon>
        <taxon>Candidatus Magnetoglobus</taxon>
    </lineage>
</organism>
<dbReference type="InterPro" id="IPR038109">
    <property type="entry name" value="DNA_bind_recomb_sf"/>
</dbReference>
<accession>A0A1V1P3Z5</accession>
<dbReference type="PANTHER" id="PTHR30461">
    <property type="entry name" value="DNA-INVERTASE FROM LAMBDOID PROPHAGE"/>
    <property type="match status" value="1"/>
</dbReference>
<dbReference type="PROSITE" id="PS51737">
    <property type="entry name" value="RECOMBINASE_DNA_BIND"/>
    <property type="match status" value="1"/>
</dbReference>
<dbReference type="InterPro" id="IPR011109">
    <property type="entry name" value="DNA_bind_recombinase_dom"/>
</dbReference>
<dbReference type="GO" id="GO:0000150">
    <property type="term" value="F:DNA strand exchange activity"/>
    <property type="evidence" value="ECO:0007669"/>
    <property type="project" value="InterPro"/>
</dbReference>
<evidence type="ECO:0000259" key="3">
    <source>
        <dbReference type="PROSITE" id="PS51737"/>
    </source>
</evidence>
<dbReference type="CDD" id="cd00338">
    <property type="entry name" value="Ser_Recombinase"/>
    <property type="match status" value="1"/>
</dbReference>
<dbReference type="Pfam" id="PF00239">
    <property type="entry name" value="Resolvase"/>
    <property type="match status" value="1"/>
</dbReference>
<proteinExistence type="predicted"/>
<evidence type="ECO:0000313" key="4">
    <source>
        <dbReference type="EMBL" id="ETR69445.1"/>
    </source>
</evidence>
<evidence type="ECO:0000313" key="5">
    <source>
        <dbReference type="Proteomes" id="UP000189670"/>
    </source>
</evidence>
<dbReference type="GO" id="GO:0003677">
    <property type="term" value="F:DNA binding"/>
    <property type="evidence" value="ECO:0007669"/>
    <property type="project" value="InterPro"/>
</dbReference>
<protein>
    <submittedName>
        <fullName evidence="4">Transposase</fullName>
    </submittedName>
</protein>
<feature type="domain" description="Recombinase" evidence="3">
    <location>
        <begin position="177"/>
        <end position="318"/>
    </location>
</feature>
<dbReference type="PROSITE" id="PS51736">
    <property type="entry name" value="RECOMBINASES_3"/>
    <property type="match status" value="1"/>
</dbReference>
<evidence type="ECO:0000256" key="1">
    <source>
        <dbReference type="SAM" id="Coils"/>
    </source>
</evidence>
<dbReference type="PANTHER" id="PTHR30461:SF23">
    <property type="entry name" value="DNA RECOMBINASE-RELATED"/>
    <property type="match status" value="1"/>
</dbReference>
<dbReference type="InterPro" id="IPR050639">
    <property type="entry name" value="SSR_resolvase"/>
</dbReference>
<name>A0A1V1P3Z5_9BACT</name>
<dbReference type="AlphaFoldDB" id="A0A1V1P3Z5"/>
<feature type="domain" description="Resolvase/invertase-type recombinase catalytic" evidence="2">
    <location>
        <begin position="19"/>
        <end position="170"/>
    </location>
</feature>